<accession>A0A5M6CN47</accession>
<dbReference type="InterPro" id="IPR038725">
    <property type="entry name" value="YdaG_split_barrel_FMN-bd"/>
</dbReference>
<gene>
    <name evidence="2" type="ORF">F0919_02000</name>
</gene>
<dbReference type="EMBL" id="VWSH01000001">
    <property type="protein sequence ID" value="KAA5536463.1"/>
    <property type="molecule type" value="Genomic_DNA"/>
</dbReference>
<dbReference type="RefSeq" id="WP_150031034.1">
    <property type="nucleotide sequence ID" value="NZ_VWSH01000001.1"/>
</dbReference>
<reference evidence="2 3" key="1">
    <citation type="submission" date="2019-09" db="EMBL/GenBank/DDBJ databases">
        <title>Genome sequence and assembly of Taibaiella sp.</title>
        <authorList>
            <person name="Chhetri G."/>
        </authorList>
    </citation>
    <scope>NUCLEOTIDE SEQUENCE [LARGE SCALE GENOMIC DNA]</scope>
    <source>
        <strain evidence="2 3">KVB11</strain>
    </source>
</reference>
<proteinExistence type="predicted"/>
<comment type="caution">
    <text evidence="2">The sequence shown here is derived from an EMBL/GenBank/DDBJ whole genome shotgun (WGS) entry which is preliminary data.</text>
</comment>
<evidence type="ECO:0000313" key="3">
    <source>
        <dbReference type="Proteomes" id="UP000323632"/>
    </source>
</evidence>
<dbReference type="Proteomes" id="UP000323632">
    <property type="component" value="Unassembled WGS sequence"/>
</dbReference>
<organism evidence="2 3">
    <name type="scientific">Taibaiella lutea</name>
    <dbReference type="NCBI Taxonomy" id="2608001"/>
    <lineage>
        <taxon>Bacteria</taxon>
        <taxon>Pseudomonadati</taxon>
        <taxon>Bacteroidota</taxon>
        <taxon>Chitinophagia</taxon>
        <taxon>Chitinophagales</taxon>
        <taxon>Chitinophagaceae</taxon>
        <taxon>Taibaiella</taxon>
    </lineage>
</organism>
<dbReference type="PANTHER" id="PTHR34818">
    <property type="entry name" value="PROTEIN BLI-3"/>
    <property type="match status" value="1"/>
</dbReference>
<dbReference type="Pfam" id="PF16242">
    <property type="entry name" value="Pyrid_ox_like"/>
    <property type="match status" value="1"/>
</dbReference>
<sequence>MNSINKNQPEHNYENLEMAEAIKKIKDLTEKSDTCFFCTKPSSDESMGTRPMSIQKTDESGTMWFVSANDSHTNEDIKYSPEVKLYFQGSTHSDFLYIEGKATVSANKDEIKELWKPLMKVWFTEGEDDPRISIIKVKPTTGYYWDTKHGNTVAFLKMIAGAAMGKTLDDSIEGNLKV</sequence>
<evidence type="ECO:0000313" key="2">
    <source>
        <dbReference type="EMBL" id="KAA5536463.1"/>
    </source>
</evidence>
<dbReference type="InterPro" id="IPR012349">
    <property type="entry name" value="Split_barrel_FMN-bd"/>
</dbReference>
<evidence type="ECO:0000259" key="1">
    <source>
        <dbReference type="Pfam" id="PF16242"/>
    </source>
</evidence>
<keyword evidence="3" id="KW-1185">Reference proteome</keyword>
<dbReference type="Gene3D" id="2.30.110.10">
    <property type="entry name" value="Electron Transport, Fmn-binding Protein, Chain A"/>
    <property type="match status" value="1"/>
</dbReference>
<dbReference type="InterPro" id="IPR052917">
    <property type="entry name" value="Stress-Dev_Protein"/>
</dbReference>
<dbReference type="SUPFAM" id="SSF50475">
    <property type="entry name" value="FMN-binding split barrel"/>
    <property type="match status" value="1"/>
</dbReference>
<name>A0A5M6CN47_9BACT</name>
<feature type="domain" description="General stress protein FMN-binding split barrel" evidence="1">
    <location>
        <begin position="20"/>
        <end position="169"/>
    </location>
</feature>
<protein>
    <submittedName>
        <fullName evidence="2">General stress protein</fullName>
    </submittedName>
</protein>
<dbReference type="PANTHER" id="PTHR34818:SF1">
    <property type="entry name" value="PROTEIN BLI-3"/>
    <property type="match status" value="1"/>
</dbReference>
<dbReference type="AlphaFoldDB" id="A0A5M6CN47"/>